<evidence type="ECO:0000313" key="2">
    <source>
        <dbReference type="EMBL" id="MTH33066.1"/>
    </source>
</evidence>
<evidence type="ECO:0000313" key="3">
    <source>
        <dbReference type="Proteomes" id="UP000442533"/>
    </source>
</evidence>
<dbReference type="RefSeq" id="WP_155062634.1">
    <property type="nucleotide sequence ID" value="NZ_WMIF01000001.1"/>
</dbReference>
<keyword evidence="3" id="KW-1185">Reference proteome</keyword>
<feature type="region of interest" description="Disordered" evidence="1">
    <location>
        <begin position="20"/>
        <end position="47"/>
    </location>
</feature>
<comment type="caution">
    <text evidence="2">The sequence shown here is derived from an EMBL/GenBank/DDBJ whole genome shotgun (WGS) entry which is preliminary data.</text>
</comment>
<reference evidence="2 3" key="1">
    <citation type="submission" date="2019-11" db="EMBL/GenBank/DDBJ databases">
        <authorList>
            <person name="Dong K."/>
        </authorList>
    </citation>
    <scope>NUCLEOTIDE SEQUENCE [LARGE SCALE GENOMIC DNA]</scope>
    <source>
        <strain evidence="2 3">JCM 17370</strain>
    </source>
</reference>
<dbReference type="EMBL" id="WMIF01000001">
    <property type="protein sequence ID" value="MTH33066.1"/>
    <property type="molecule type" value="Genomic_DNA"/>
</dbReference>
<dbReference type="AlphaFoldDB" id="A0A844GWK0"/>
<gene>
    <name evidence="2" type="ORF">GL279_00440</name>
</gene>
<protein>
    <submittedName>
        <fullName evidence="2">Uncharacterized protein</fullName>
    </submittedName>
</protein>
<sequence>MGWQDAPVVDEAQPKWMAAPAVDQGGESSGAGASGSWDDEPPTGGGAAEAIRRVREPLNAVNRAFTNMFTLGSLDEIEGAADAAMAGKTYGEAVGEARRRTDQQRQEYPVATTVAGLAGAVTSPAAQAVTGLFPAGASLPAQIGAGAASGAVLGGAQGFMEGEGGAVPRMQNALLGAGLGSVLGAAVPVVAQGVGAAYRGVRNALAEHRGIGRVADSLGISSKAGRLLSDTLGMDDAARMRNALNRPDSMLADAGPSVQGALDAAIQSPGEGARVALGRIDDRASAAGQRLSGQLDRSLTGSSVGAPSSRQFSDTARLQGDIRSATAPARKAVYDAAYAQPIDYASPQGAALLDDISPRLPYDAISYANKLMRMNGDTSKQIMASIADDGTVTFTNPPDVRQWDYIKQALDGLAESGDGAGALGGQTRMGSAYQGLARDIRRNLGQAVPEYDYAVNTAGDIIGQVKAIKTGETLLSPGVTRAEAEAALDGMSQAELAAVKRGLRQSIDDQVANVRAVASDPNMDAREAYKSYTMLTSRASQDKMQLLLGKDWGAVKAALDDTAQALGLRARVATNSRTFGRQQFGQMLDDSMEPGALARGEPIGTAKSVWQRFTGSTPAQIQRAKGSVRNELADVLTRPNALATLNALENARAAFPILPGAGTGVTNALNALGIGAVPAALPELRNRLLR</sequence>
<evidence type="ECO:0000256" key="1">
    <source>
        <dbReference type="SAM" id="MobiDB-lite"/>
    </source>
</evidence>
<accession>A0A844GWK0</accession>
<organism evidence="2 3">
    <name type="scientific">Paracoccus limosus</name>
    <dbReference type="NCBI Taxonomy" id="913252"/>
    <lineage>
        <taxon>Bacteria</taxon>
        <taxon>Pseudomonadati</taxon>
        <taxon>Pseudomonadota</taxon>
        <taxon>Alphaproteobacteria</taxon>
        <taxon>Rhodobacterales</taxon>
        <taxon>Paracoccaceae</taxon>
        <taxon>Paracoccus</taxon>
    </lineage>
</organism>
<dbReference type="Proteomes" id="UP000442533">
    <property type="component" value="Unassembled WGS sequence"/>
</dbReference>
<proteinExistence type="predicted"/>
<feature type="compositionally biased region" description="Polar residues" evidence="1">
    <location>
        <begin position="291"/>
        <end position="316"/>
    </location>
</feature>
<name>A0A844GWK0_9RHOB</name>
<feature type="region of interest" description="Disordered" evidence="1">
    <location>
        <begin position="288"/>
        <end position="316"/>
    </location>
</feature>
<dbReference type="OrthoDB" id="7840314at2"/>